<evidence type="ECO:0000256" key="1">
    <source>
        <dbReference type="ARBA" id="ARBA00022729"/>
    </source>
</evidence>
<evidence type="ECO:0000259" key="5">
    <source>
        <dbReference type="Pfam" id="PF07699"/>
    </source>
</evidence>
<dbReference type="EMBL" id="JWZX01001613">
    <property type="protein sequence ID" value="KOO33048.1"/>
    <property type="molecule type" value="Genomic_DNA"/>
</dbReference>
<dbReference type="InterPro" id="IPR028994">
    <property type="entry name" value="Integrin_alpha_N"/>
</dbReference>
<dbReference type="InterPro" id="IPR013519">
    <property type="entry name" value="Int_alpha_beta-p"/>
</dbReference>
<feature type="transmembrane region" description="Helical" evidence="4">
    <location>
        <begin position="2523"/>
        <end position="2544"/>
    </location>
</feature>
<name>A0A0M0K3T7_9EUKA</name>
<evidence type="ECO:0000256" key="3">
    <source>
        <dbReference type="ARBA" id="ARBA00023180"/>
    </source>
</evidence>
<keyword evidence="4" id="KW-1133">Transmembrane helix</keyword>
<sequence>MVSFADAQQFANTCIGAPGYASDCDCATEFASTEFATEDGCDFITVNGVSSHGSSLTKGPMNVQVAAEIAQLVDTFSTTTFDAAQACTRGSLETLKARVAAKSLFNMTSTGAKMDPTLDDIQTTLMISIISYLGGLPETDALKAKKTIDVAEAAHEIVSDSMPQARSSTTAPPPLPSMLAVLGLLCAVLYGAVQAFAEHLGASALASIPGPPPPEGRRRVDCVAMPRPARTKPAPGVRAALLPPACHLSNETGCLRLPKPMARTEGELLGSTEVVIQFRSSVLPGGSADTYSIAAADVDGDGDLDVLLGSSGRPSRVLLNAGGGTFPTSIELPGGSAYTRSIAAADVDGDGDLDVLLGSSGRPSRVLLNAGGGTFPTSIELPGGSADTYSIAAADVDGDGDLDVLLGNYTSPSRVLLNAGGGTFPTSIELPGGGASTRSIAAADVDGDGDLDVLLGNEDSPSRVLFNAGDGTFPTSVDLSGGSAGTLSIAAADVDGDGDLDVLLGNYNSPSRVLLNAGDGTFPTSIELSGGSAGTLSIAAADVDGDGDLDVLLGNYDSPSRALLNAGGGTFPMSIELPGGSAFTYSIAAADVDGDGDLDVLLGNHNSPSRVLLNAGGGTFPTSIALPGGSAFTYSIAAADVDGDGDVDVLLGNFNSPSRVLHNAGGGTFPTSIALPGGENTFSIAAADVDGDGDLDVLLGGRPNSVLLNAGGGTFPTSITLPGSANSGSANSIVAADVDGDGDLDVLSGDYSSPSVLLNALAADSFPTSIALPNSSSTCTETCTSSSDGVCDDGGSNSESSSCYLGTDCTDCGPRSRTYSIAAADVNGDGDLDVLLGNSDGPSQVLLNAGGGTFPMSIELPGGSAFTYSIAAADVDGDGDLDVLLGNHNSPSRVLLNAGGGTFPTSIALPGGSAFTYSIAAADVDGDGDVDVLLGNFNSPSRVLHNAGGGTFPTSIALPGGENTFSIAAADVDGDGDLDVLLGGRPNSVLLNAGGGTFPTSITLPGSANSGSANSIVAADVDGDGDLDVLSGDYSSPSVLLNALAADSFPTSIALPNSSSTCTETCTSSSDGVCDDGGSNSESSSCYLGTDCTDCGPRSTTYSIAAADVDGDGDLDVLLGNYDYGGPSRVLLNAGDGTFPTSIELPGGSAFTYSIAAADVDGDGDLDVLLGNSKSPSRVLLNAGDGVSWTYITLPDGGICTETCESSSNGICDDGWKDGGNGWSFSCELPGTDCADCGPRSFDTRSIAAADVDGDGDLDVLLGNYGSSPSRVLLNAGGGSFMTSMELPGGSARTHSIAAADVDGDGDLDVLLGNEMSPSRVLLNAGGGTSWTSISLPGVCTETCTSSSDGVCDDGHGGPSGLCVWGTDCADCGPRIFDTHSIAAADVDGDGDLDVLLGNYDYGSTKPSQVLLNAGGGTFPTSITLPGGSARTRSIAAADVDGNGDLDVLLGNEGGPSRVLLNAGGGTFPTSIDLPGGSAYTYSIAAADVDGDGDLDVLLGNSGTPSRVLPFIRCSDPGSARSRYGNGCVRCPSPSSRRDDVSDVCYECEEHSQLDATGACVACTEGSERVFGAPRASLIQRGTFTSMSGSTTCRPCTPGYLCIEGSSAPQPCPGGTHANQTVLNLTGYLGSLSECIDCPVGTSCSVGSAVAVPCAPGTYNNQSRQETCVKCAAGSFQNRTGQTSCSPCTPGYYCAEGAAAALPCPGGTHKNASLSVMKSVDQCVVCPVGTSCSVGSAVAVPCAPGTYNNQSQQETCLKCAPGSFQELPGQTSCIPCTPGYYCAEGAAAALPCPGGTHKNASLSVMRSVDQCVVCPVGTSCSVGSAMAVPCAPGTYNNRSGQETCLKCAAGSFQNRTGQTSCSPCTAGYYCAEGAATPVPCPGGKYNNRTGLESEAGCVPVGFGFWAPTGSVFPIPCPSGFSCPGYFNDFNTSGSQPLILPTGGLTPLETVETQTIETVTGSLSLNAPLSSFLSNASRQIQYRQTIAAQLGVRWQDLQLDFSAASLSPPAAGRRLQTSSTIVTYTIVRTVTTNPTTSNATSNVTTSGPPIVAPSFALNSLDPAVLGVALGVSVAALVAPTATVVQQTVTVIRERVCPRGFWCTAGLEVACEQGFYNPTTNAASQTACLRCPDRSTTNGTAATNVSECVCQASFVRQLDAAGNPQCVCAAGRELVGGVRCDACKTGTYKDWTGENADRNPLGPQKCLDCPVAGTTTVHEGADSVVKCVCKANTFASLTRAEMMRATNDSSRVAAGAFECVPCMSIHSGPGEMTNCTAPGVTLDTIPVMPGHWRQNPRALYVRKCDLEEACLGAELAGDVSCADGHTGPLCDLCVKDPLHFGGRGSPCQSCSDAGNPMETITFYIIGGVVVLLAVVLATAICKRRGAKVPAVPKKEEEAGVEKYQGAKHLAQKAVTEGVVKGMLQEAAGTDTMTEANKVTTLAAAGATFASVMSSLGVKIRILISLIQVVSQLDVIFDITYPAFYTAILEGLKNINIQVNLLPFGCVLPLLDNFIFDLVLKTATPIILVLLLSFASTVLRACSATFLADACSDLWFFIIFLVYPSCSSMTFMFFMRETYDQPGEVHVDLMRADRSIDREGTVYQGFTVYAVVMLILYPIGVPLFYGLIFHHERHQLQEMRRIELARETDFALAKLEADAAATPCREGCDGTQGRGSARGNR</sequence>
<keyword evidence="2" id="KW-0677">Repeat</keyword>
<protein>
    <submittedName>
        <fullName evidence="6">Protein serine threonine</fullName>
    </submittedName>
</protein>
<dbReference type="PANTHER" id="PTHR44103:SF1">
    <property type="entry name" value="PROPROTEIN CONVERTASE P"/>
    <property type="match status" value="1"/>
</dbReference>
<keyword evidence="4" id="KW-0472">Membrane</keyword>
<keyword evidence="7" id="KW-1185">Reference proteome</keyword>
<dbReference type="Pfam" id="PF07699">
    <property type="entry name" value="Ephrin_rec_like"/>
    <property type="match status" value="4"/>
</dbReference>
<dbReference type="Proteomes" id="UP000037460">
    <property type="component" value="Unassembled WGS sequence"/>
</dbReference>
<dbReference type="InterPro" id="IPR013517">
    <property type="entry name" value="FG-GAP"/>
</dbReference>
<gene>
    <name evidence="6" type="ORF">Ctob_013879</name>
</gene>
<feature type="transmembrane region" description="Helical" evidence="4">
    <location>
        <begin position="2358"/>
        <end position="2379"/>
    </location>
</feature>
<dbReference type="InterPro" id="IPR011641">
    <property type="entry name" value="Tyr-kin_ephrin_A/B_rcpt-like"/>
</dbReference>
<dbReference type="OrthoDB" id="439917at2759"/>
<dbReference type="Pfam" id="PF13517">
    <property type="entry name" value="FG-GAP_3"/>
    <property type="match status" value="11"/>
</dbReference>
<feature type="transmembrane region" description="Helical" evidence="4">
    <location>
        <begin position="2551"/>
        <end position="2572"/>
    </location>
</feature>
<evidence type="ECO:0000313" key="7">
    <source>
        <dbReference type="Proteomes" id="UP000037460"/>
    </source>
</evidence>
<dbReference type="SUPFAM" id="SSF69318">
    <property type="entry name" value="Integrin alpha N-terminal domain"/>
    <property type="match status" value="5"/>
</dbReference>
<dbReference type="Gene3D" id="2.10.50.10">
    <property type="entry name" value="Tumor Necrosis Factor Receptor, subunit A, domain 2"/>
    <property type="match status" value="5"/>
</dbReference>
<organism evidence="6 7">
    <name type="scientific">Chrysochromulina tobinii</name>
    <dbReference type="NCBI Taxonomy" id="1460289"/>
    <lineage>
        <taxon>Eukaryota</taxon>
        <taxon>Haptista</taxon>
        <taxon>Haptophyta</taxon>
        <taxon>Prymnesiophyceae</taxon>
        <taxon>Prymnesiales</taxon>
        <taxon>Chrysochromulinaceae</taxon>
        <taxon>Chrysochromulina</taxon>
    </lineage>
</organism>
<proteinExistence type="predicted"/>
<keyword evidence="1" id="KW-0732">Signal</keyword>
<evidence type="ECO:0000313" key="6">
    <source>
        <dbReference type="EMBL" id="KOO33048.1"/>
    </source>
</evidence>
<comment type="caution">
    <text evidence="6">The sequence shown here is derived from an EMBL/GenBank/DDBJ whole genome shotgun (WGS) entry which is preliminary data.</text>
</comment>
<dbReference type="PANTHER" id="PTHR44103">
    <property type="entry name" value="PROPROTEIN CONVERTASE P"/>
    <property type="match status" value="1"/>
</dbReference>
<dbReference type="InterPro" id="IPR009030">
    <property type="entry name" value="Growth_fac_rcpt_cys_sf"/>
</dbReference>
<dbReference type="Gene3D" id="2.130.10.130">
    <property type="entry name" value="Integrin alpha, N-terminal"/>
    <property type="match status" value="9"/>
</dbReference>
<keyword evidence="4" id="KW-0812">Transmembrane</keyword>
<reference evidence="7" key="1">
    <citation type="journal article" date="2015" name="PLoS Genet.">
        <title>Genome Sequence and Transcriptome Analyses of Chrysochromulina tobin: Metabolic Tools for Enhanced Algal Fitness in the Prominent Order Prymnesiales (Haptophyceae).</title>
        <authorList>
            <person name="Hovde B.T."/>
            <person name="Deodato C.R."/>
            <person name="Hunsperger H.M."/>
            <person name="Ryken S.A."/>
            <person name="Yost W."/>
            <person name="Jha R.K."/>
            <person name="Patterson J."/>
            <person name="Monnat R.J. Jr."/>
            <person name="Barlow S.B."/>
            <person name="Starkenburg S.R."/>
            <person name="Cattolico R.A."/>
        </authorList>
    </citation>
    <scope>NUCLEOTIDE SEQUENCE</scope>
    <source>
        <strain evidence="7">CCMP291</strain>
    </source>
</reference>
<dbReference type="SMART" id="SM01411">
    <property type="entry name" value="Ephrin_rec_like"/>
    <property type="match status" value="9"/>
</dbReference>
<dbReference type="SUPFAM" id="SSF57184">
    <property type="entry name" value="Growth factor receptor domain"/>
    <property type="match status" value="2"/>
</dbReference>
<evidence type="ECO:0000256" key="2">
    <source>
        <dbReference type="ARBA" id="ARBA00022737"/>
    </source>
</evidence>
<feature type="domain" description="Tyrosine-protein kinase ephrin type A/B receptor-like" evidence="5">
    <location>
        <begin position="1657"/>
        <end position="1691"/>
    </location>
</feature>
<accession>A0A0M0K3T7</accession>
<feature type="domain" description="Tyrosine-protein kinase ephrin type A/B receptor-like" evidence="5">
    <location>
        <begin position="2108"/>
        <end position="2146"/>
    </location>
</feature>
<keyword evidence="3" id="KW-0325">Glycoprotein</keyword>
<evidence type="ECO:0000256" key="4">
    <source>
        <dbReference type="SAM" id="Phobius"/>
    </source>
</evidence>
<feature type="transmembrane region" description="Helical" evidence="4">
    <location>
        <begin position="2603"/>
        <end position="2626"/>
    </location>
</feature>
<feature type="domain" description="Tyrosine-protein kinase ephrin type A/B receptor-like" evidence="5">
    <location>
        <begin position="2176"/>
        <end position="2225"/>
    </location>
</feature>
<feature type="domain" description="Tyrosine-protein kinase ephrin type A/B receptor-like" evidence="5">
    <location>
        <begin position="1833"/>
        <end position="1875"/>
    </location>
</feature>
<dbReference type="SMART" id="SM00191">
    <property type="entry name" value="Int_alpha"/>
    <property type="match status" value="15"/>
</dbReference>
<dbReference type="Pfam" id="PF01839">
    <property type="entry name" value="FG-GAP"/>
    <property type="match status" value="1"/>
</dbReference>